<proteinExistence type="inferred from homology"/>
<evidence type="ECO:0000256" key="9">
    <source>
        <dbReference type="SAM" id="Phobius"/>
    </source>
</evidence>
<protein>
    <submittedName>
        <fullName evidence="10">Uncharacterized protein</fullName>
    </submittedName>
</protein>
<dbReference type="Gene3D" id="1.20.1740.10">
    <property type="entry name" value="Amino acid/polyamine transporter I"/>
    <property type="match status" value="1"/>
</dbReference>
<feature type="transmembrane region" description="Helical" evidence="9">
    <location>
        <begin position="476"/>
        <end position="492"/>
    </location>
</feature>
<dbReference type="GO" id="GO:0005886">
    <property type="term" value="C:plasma membrane"/>
    <property type="evidence" value="ECO:0007669"/>
    <property type="project" value="UniProtKB-SubCell"/>
</dbReference>
<evidence type="ECO:0000256" key="1">
    <source>
        <dbReference type="ARBA" id="ARBA00004651"/>
    </source>
</evidence>
<feature type="transmembrane region" description="Helical" evidence="9">
    <location>
        <begin position="140"/>
        <end position="157"/>
    </location>
</feature>
<gene>
    <name evidence="10" type="ORF">ACHAWO_001819</name>
</gene>
<dbReference type="PANTHER" id="PTHR45826:SF2">
    <property type="entry name" value="AMINO ACID TRANSPORTER"/>
    <property type="match status" value="1"/>
</dbReference>
<dbReference type="InterPro" id="IPR002293">
    <property type="entry name" value="AA/rel_permease1"/>
</dbReference>
<evidence type="ECO:0000313" key="10">
    <source>
        <dbReference type="EMBL" id="KAL3767923.1"/>
    </source>
</evidence>
<comment type="subcellular location">
    <subcellularLocation>
        <location evidence="1">Cell membrane</location>
        <topology evidence="1">Multi-pass membrane protein</topology>
    </subcellularLocation>
</comment>
<feature type="transmembrane region" description="Helical" evidence="9">
    <location>
        <begin position="299"/>
        <end position="324"/>
    </location>
</feature>
<evidence type="ECO:0000256" key="5">
    <source>
        <dbReference type="ARBA" id="ARBA00022989"/>
    </source>
</evidence>
<feature type="transmembrane region" description="Helical" evidence="9">
    <location>
        <begin position="396"/>
        <end position="415"/>
    </location>
</feature>
<feature type="transmembrane region" description="Helical" evidence="9">
    <location>
        <begin position="451"/>
        <end position="470"/>
    </location>
</feature>
<accession>A0ABD3MVS0</accession>
<feature type="transmembrane region" description="Helical" evidence="9">
    <location>
        <begin position="52"/>
        <end position="72"/>
    </location>
</feature>
<name>A0ABD3MVS0_9STRA</name>
<keyword evidence="5 9" id="KW-1133">Transmembrane helix</keyword>
<evidence type="ECO:0000256" key="3">
    <source>
        <dbReference type="ARBA" id="ARBA00022475"/>
    </source>
</evidence>
<keyword evidence="6 9" id="KW-0472">Membrane</keyword>
<comment type="similarity">
    <text evidence="7">Belongs to the amino acid-polyamine-organocation (APC) superfamily. Polyamine:cation symporter (PHS) (TC 2.A.3.12) family.</text>
</comment>
<evidence type="ECO:0000256" key="6">
    <source>
        <dbReference type="ARBA" id="ARBA00023136"/>
    </source>
</evidence>
<sequence length="523" mass="56899">MDMSLINNDGATPLLSDDQAETPPASNASRNSLTDVSDPEAHDQNEKVEDPYHVDAGVSSLTLAMIIFYNVTGGPFGIEPTVKAAGNLYAIIGVALFPFLWAIPEVYMTFRLSTLYPCASGGVLWCETAFGPSTGLMQGYLGWIGGVVNGATYPALLYEYIMSQFYSDKGESEVNPLIRYSFMMLMVLLMTLINYRGLDCVGKGATLMYIISMSAFLVMTILAIPKIDPQRWLQTPEPGTKEEQFDDDSLSTTGWLPMVNLGGIEFRVFINTLYWNFNNFDQAGHYSVSAPKKKFKRGLAIALFLCSTAYLIPILAATGATTIAQADWKAGTFAVAATEIGGNWLGSWVVVSSAISVISSFNAEIAADSMQLMGMSDRAKLPSVFSHRSPFGTPTYSIMLCLIVVASVLPLDFALIVEMTNFAYCVSVTLEFASFIKLQVIDGGHSIVRRITYAIMMAPALIINILVMLLASYATYIYAAVVIMIGFALINAKPMNKFAKRCLTSRKEQGETNSVGTVDKSVA</sequence>
<evidence type="ECO:0000256" key="7">
    <source>
        <dbReference type="ARBA" id="ARBA00024041"/>
    </source>
</evidence>
<feature type="transmembrane region" description="Helical" evidence="9">
    <location>
        <begin position="207"/>
        <end position="224"/>
    </location>
</feature>
<feature type="compositionally biased region" description="Basic and acidic residues" evidence="8">
    <location>
        <begin position="39"/>
        <end position="49"/>
    </location>
</feature>
<feature type="transmembrane region" description="Helical" evidence="9">
    <location>
        <begin position="84"/>
        <end position="103"/>
    </location>
</feature>
<reference evidence="10 11" key="1">
    <citation type="submission" date="2024-10" db="EMBL/GenBank/DDBJ databases">
        <title>Updated reference genomes for cyclostephanoid diatoms.</title>
        <authorList>
            <person name="Roberts W.R."/>
            <person name="Alverson A.J."/>
        </authorList>
    </citation>
    <scope>NUCLEOTIDE SEQUENCE [LARGE SCALE GENOMIC DNA]</scope>
    <source>
        <strain evidence="10 11">AJA010-31</strain>
    </source>
</reference>
<dbReference type="Pfam" id="PF13520">
    <property type="entry name" value="AA_permease_2"/>
    <property type="match status" value="1"/>
</dbReference>
<dbReference type="InterPro" id="IPR044566">
    <property type="entry name" value="RMV1-like"/>
</dbReference>
<dbReference type="EMBL" id="JALLPJ020001356">
    <property type="protein sequence ID" value="KAL3767923.1"/>
    <property type="molecule type" value="Genomic_DNA"/>
</dbReference>
<comment type="caution">
    <text evidence="10">The sequence shown here is derived from an EMBL/GenBank/DDBJ whole genome shotgun (WGS) entry which is preliminary data.</text>
</comment>
<organism evidence="10 11">
    <name type="scientific">Cyclotella atomus</name>
    <dbReference type="NCBI Taxonomy" id="382360"/>
    <lineage>
        <taxon>Eukaryota</taxon>
        <taxon>Sar</taxon>
        <taxon>Stramenopiles</taxon>
        <taxon>Ochrophyta</taxon>
        <taxon>Bacillariophyta</taxon>
        <taxon>Coscinodiscophyceae</taxon>
        <taxon>Thalassiosirophycidae</taxon>
        <taxon>Stephanodiscales</taxon>
        <taxon>Stephanodiscaceae</taxon>
        <taxon>Cyclotella</taxon>
    </lineage>
</organism>
<keyword evidence="2" id="KW-0813">Transport</keyword>
<dbReference type="PIRSF" id="PIRSF006060">
    <property type="entry name" value="AA_transporter"/>
    <property type="match status" value="1"/>
</dbReference>
<feature type="transmembrane region" description="Helical" evidence="9">
    <location>
        <begin position="177"/>
        <end position="195"/>
    </location>
</feature>
<feature type="compositionally biased region" description="Polar residues" evidence="8">
    <location>
        <begin position="24"/>
        <end position="35"/>
    </location>
</feature>
<evidence type="ECO:0000256" key="4">
    <source>
        <dbReference type="ARBA" id="ARBA00022692"/>
    </source>
</evidence>
<evidence type="ECO:0000313" key="11">
    <source>
        <dbReference type="Proteomes" id="UP001530400"/>
    </source>
</evidence>
<evidence type="ECO:0000256" key="8">
    <source>
        <dbReference type="SAM" id="MobiDB-lite"/>
    </source>
</evidence>
<dbReference type="AlphaFoldDB" id="A0ABD3MVS0"/>
<keyword evidence="4 9" id="KW-0812">Transmembrane</keyword>
<feature type="compositionally biased region" description="Polar residues" evidence="8">
    <location>
        <begin position="1"/>
        <end position="10"/>
    </location>
</feature>
<feature type="region of interest" description="Disordered" evidence="8">
    <location>
        <begin position="1"/>
        <end position="49"/>
    </location>
</feature>
<dbReference type="PANTHER" id="PTHR45826">
    <property type="entry name" value="POLYAMINE TRANSPORTER PUT1"/>
    <property type="match status" value="1"/>
</dbReference>
<keyword evidence="3" id="KW-1003">Cell membrane</keyword>
<dbReference type="Proteomes" id="UP001530400">
    <property type="component" value="Unassembled WGS sequence"/>
</dbReference>
<evidence type="ECO:0000256" key="2">
    <source>
        <dbReference type="ARBA" id="ARBA00022448"/>
    </source>
</evidence>
<keyword evidence="11" id="KW-1185">Reference proteome</keyword>
<dbReference type="GO" id="GO:0015203">
    <property type="term" value="F:polyamine transmembrane transporter activity"/>
    <property type="evidence" value="ECO:0007669"/>
    <property type="project" value="UniProtKB-ARBA"/>
</dbReference>